<dbReference type="GO" id="GO:0006406">
    <property type="term" value="P:mRNA export from nucleus"/>
    <property type="evidence" value="ECO:0007669"/>
    <property type="project" value="InterPro"/>
</dbReference>
<reference evidence="3" key="1">
    <citation type="submission" date="2018-11" db="EMBL/GenBank/DDBJ databases">
        <authorList>
            <consortium name="Pathogen Informatics"/>
        </authorList>
    </citation>
    <scope>NUCLEOTIDE SEQUENCE</scope>
</reference>
<sequence length="147" mass="17138">MCTEDEAHRYGRFLCTTLDLVMRWRSSKEIFMAECGNYPGFVSVLRKAQDDNTQESQLSFDNYRFVVHKWNTRIARAAVSCLESGSYTQIRNALIVLTRILPHFPRTTNICGAIERRVNKLREEEKEKRPDLKVCLSEIDKVVPLRP</sequence>
<dbReference type="OrthoDB" id="29024at2759"/>
<evidence type="ECO:0000256" key="1">
    <source>
        <dbReference type="ARBA" id="ARBA00047033"/>
    </source>
</evidence>
<protein>
    <recommendedName>
        <fullName evidence="2">THO complex subunitTHOC2 C-terminal domain-containing protein</fullName>
    </recommendedName>
</protein>
<comment type="subunit">
    <text evidence="1">Component of the THO subcomplex, which is composed of THOC1, THOC2, THOC3, THOC5, THOC6 and THOC7. The THO subcomplex interacts with DDX39B to form the THO-DDX39B complex which multimerizes into a 28-subunit tetrameric assembly. Component of the transcription/export (TREX) complex at least composed of ALYREF/THOC4, DDX39B, SARNP/CIP29, CHTOP and the THO subcomplex; in the complex interacts with THOC1, THOC3, THOC5, THOC7 and DDX39B. TREX seems to have a dynamic structure involving ATP-dependent remodeling. Interacts with POLDIP3 and ZC3H11A.</text>
</comment>
<dbReference type="PANTHER" id="PTHR21597:SF0">
    <property type="entry name" value="THO COMPLEX SUBUNIT 2"/>
    <property type="match status" value="1"/>
</dbReference>
<keyword evidence="4" id="KW-1185">Reference proteome</keyword>
<dbReference type="InterPro" id="IPR021418">
    <property type="entry name" value="THO_THOC2_C"/>
</dbReference>
<dbReference type="PANTHER" id="PTHR21597">
    <property type="entry name" value="THO2 PROTEIN"/>
    <property type="match status" value="1"/>
</dbReference>
<dbReference type="Pfam" id="PF11262">
    <property type="entry name" value="Tho2"/>
    <property type="match status" value="1"/>
</dbReference>
<dbReference type="InterPro" id="IPR040007">
    <property type="entry name" value="Tho2"/>
</dbReference>
<evidence type="ECO:0000313" key="4">
    <source>
        <dbReference type="Proteomes" id="UP000784294"/>
    </source>
</evidence>
<feature type="domain" description="THO complex subunitTHOC2 C-terminal" evidence="2">
    <location>
        <begin position="1"/>
        <end position="137"/>
    </location>
</feature>
<comment type="caution">
    <text evidence="3">The sequence shown here is derived from an EMBL/GenBank/DDBJ whole genome shotgun (WGS) entry which is preliminary data.</text>
</comment>
<gene>
    <name evidence="3" type="ORF">PXEA_LOCUS28216</name>
</gene>
<dbReference type="GO" id="GO:0000445">
    <property type="term" value="C:THO complex part of transcription export complex"/>
    <property type="evidence" value="ECO:0007669"/>
    <property type="project" value="TreeGrafter"/>
</dbReference>
<organism evidence="3 4">
    <name type="scientific">Protopolystoma xenopodis</name>
    <dbReference type="NCBI Taxonomy" id="117903"/>
    <lineage>
        <taxon>Eukaryota</taxon>
        <taxon>Metazoa</taxon>
        <taxon>Spiralia</taxon>
        <taxon>Lophotrochozoa</taxon>
        <taxon>Platyhelminthes</taxon>
        <taxon>Monogenea</taxon>
        <taxon>Polyopisthocotylea</taxon>
        <taxon>Polystomatidea</taxon>
        <taxon>Polystomatidae</taxon>
        <taxon>Protopolystoma</taxon>
    </lineage>
</organism>
<evidence type="ECO:0000313" key="3">
    <source>
        <dbReference type="EMBL" id="VEL34776.1"/>
    </source>
</evidence>
<name>A0A3S5CT70_9PLAT</name>
<dbReference type="GO" id="GO:0006397">
    <property type="term" value="P:mRNA processing"/>
    <property type="evidence" value="ECO:0007669"/>
    <property type="project" value="InterPro"/>
</dbReference>
<dbReference type="AlphaFoldDB" id="A0A3S5CT70"/>
<dbReference type="Proteomes" id="UP000784294">
    <property type="component" value="Unassembled WGS sequence"/>
</dbReference>
<accession>A0A3S5CT70</accession>
<dbReference type="GO" id="GO:0003729">
    <property type="term" value="F:mRNA binding"/>
    <property type="evidence" value="ECO:0007669"/>
    <property type="project" value="TreeGrafter"/>
</dbReference>
<dbReference type="EMBL" id="CAAALY010248366">
    <property type="protein sequence ID" value="VEL34776.1"/>
    <property type="molecule type" value="Genomic_DNA"/>
</dbReference>
<proteinExistence type="predicted"/>
<evidence type="ECO:0000259" key="2">
    <source>
        <dbReference type="Pfam" id="PF11262"/>
    </source>
</evidence>